<protein>
    <submittedName>
        <fullName evidence="1">Predicted protein</fullName>
    </submittedName>
</protein>
<gene>
    <name evidence="1" type="ORF">LACBIDRAFT_310924</name>
</gene>
<keyword evidence="2" id="KW-1185">Reference proteome</keyword>
<evidence type="ECO:0000313" key="1">
    <source>
        <dbReference type="EMBL" id="EDR01500.1"/>
    </source>
</evidence>
<proteinExistence type="predicted"/>
<evidence type="ECO:0000313" key="2">
    <source>
        <dbReference type="Proteomes" id="UP000001194"/>
    </source>
</evidence>
<dbReference type="InParanoid" id="B0DVE4"/>
<dbReference type="KEGG" id="lbc:LACBIDRAFT_310924"/>
<reference evidence="1 2" key="1">
    <citation type="journal article" date="2008" name="Nature">
        <title>The genome of Laccaria bicolor provides insights into mycorrhizal symbiosis.</title>
        <authorList>
            <person name="Martin F."/>
            <person name="Aerts A."/>
            <person name="Ahren D."/>
            <person name="Brun A."/>
            <person name="Danchin E.G.J."/>
            <person name="Duchaussoy F."/>
            <person name="Gibon J."/>
            <person name="Kohler A."/>
            <person name="Lindquist E."/>
            <person name="Pereda V."/>
            <person name="Salamov A."/>
            <person name="Shapiro H.J."/>
            <person name="Wuyts J."/>
            <person name="Blaudez D."/>
            <person name="Buee M."/>
            <person name="Brokstein P."/>
            <person name="Canbaeck B."/>
            <person name="Cohen D."/>
            <person name="Courty P.E."/>
            <person name="Coutinho P.M."/>
            <person name="Delaruelle C."/>
            <person name="Detter J.C."/>
            <person name="Deveau A."/>
            <person name="DiFazio S."/>
            <person name="Duplessis S."/>
            <person name="Fraissinet-Tachet L."/>
            <person name="Lucic E."/>
            <person name="Frey-Klett P."/>
            <person name="Fourrey C."/>
            <person name="Feussner I."/>
            <person name="Gay G."/>
            <person name="Grimwood J."/>
            <person name="Hoegger P.J."/>
            <person name="Jain P."/>
            <person name="Kilaru S."/>
            <person name="Labbe J."/>
            <person name="Lin Y.C."/>
            <person name="Legue V."/>
            <person name="Le Tacon F."/>
            <person name="Marmeisse R."/>
            <person name="Melayah D."/>
            <person name="Montanini B."/>
            <person name="Muratet M."/>
            <person name="Nehls U."/>
            <person name="Niculita-Hirzel H."/>
            <person name="Oudot-Le Secq M.P."/>
            <person name="Peter M."/>
            <person name="Quesneville H."/>
            <person name="Rajashekar B."/>
            <person name="Reich M."/>
            <person name="Rouhier N."/>
            <person name="Schmutz J."/>
            <person name="Yin T."/>
            <person name="Chalot M."/>
            <person name="Henrissat B."/>
            <person name="Kuees U."/>
            <person name="Lucas S."/>
            <person name="Van de Peer Y."/>
            <person name="Podila G.K."/>
            <person name="Polle A."/>
            <person name="Pukkila P.J."/>
            <person name="Richardson P.M."/>
            <person name="Rouze P."/>
            <person name="Sanders I.R."/>
            <person name="Stajich J.E."/>
            <person name="Tunlid A."/>
            <person name="Tuskan G."/>
            <person name="Grigoriev I.V."/>
        </authorList>
    </citation>
    <scope>NUCLEOTIDE SEQUENCE [LARGE SCALE GENOMIC DNA]</scope>
    <source>
        <strain evidence="2">S238N-H82 / ATCC MYA-4686</strain>
    </source>
</reference>
<dbReference type="RefSeq" id="XP_001887852.1">
    <property type="nucleotide sequence ID" value="XM_001887817.1"/>
</dbReference>
<dbReference type="Proteomes" id="UP000001194">
    <property type="component" value="Unassembled WGS sequence"/>
</dbReference>
<dbReference type="HOGENOM" id="CLU_2558671_0_0_1"/>
<dbReference type="AlphaFoldDB" id="B0DVE4"/>
<dbReference type="EMBL" id="DS547138">
    <property type="protein sequence ID" value="EDR01500.1"/>
    <property type="molecule type" value="Genomic_DNA"/>
</dbReference>
<name>B0DVE4_LACBS</name>
<dbReference type="GeneID" id="6083504"/>
<accession>B0DVE4</accession>
<sequence>MTMLRTYGGADTFVWGYDAARDFVELTKHSSQSSPRQMYKLTASSIRDCVTHITSPSYARMQQVYPPFPDPSSGANVARCPC</sequence>
<organism evidence="2">
    <name type="scientific">Laccaria bicolor (strain S238N-H82 / ATCC MYA-4686)</name>
    <name type="common">Bicoloured deceiver</name>
    <name type="synonym">Laccaria laccata var. bicolor</name>
    <dbReference type="NCBI Taxonomy" id="486041"/>
    <lineage>
        <taxon>Eukaryota</taxon>
        <taxon>Fungi</taxon>
        <taxon>Dikarya</taxon>
        <taxon>Basidiomycota</taxon>
        <taxon>Agaricomycotina</taxon>
        <taxon>Agaricomycetes</taxon>
        <taxon>Agaricomycetidae</taxon>
        <taxon>Agaricales</taxon>
        <taxon>Agaricineae</taxon>
        <taxon>Hydnangiaceae</taxon>
        <taxon>Laccaria</taxon>
    </lineage>
</organism>